<dbReference type="PANTHER" id="PTHR15959">
    <property type="entry name" value="SYNTAXIN-18"/>
    <property type="match status" value="1"/>
</dbReference>
<evidence type="ECO:0008006" key="13">
    <source>
        <dbReference type="Google" id="ProtNLM"/>
    </source>
</evidence>
<dbReference type="Proteomes" id="UP000075714">
    <property type="component" value="Unassembled WGS sequence"/>
</dbReference>
<feature type="region of interest" description="Disordered" evidence="9">
    <location>
        <begin position="112"/>
        <end position="159"/>
    </location>
</feature>
<keyword evidence="3" id="KW-0813">Transport</keyword>
<reference evidence="12" key="1">
    <citation type="journal article" date="2016" name="Nat. Commun.">
        <title>The Gonium pectorale genome demonstrates co-option of cell cycle regulation during the evolution of multicellularity.</title>
        <authorList>
            <person name="Hanschen E.R."/>
            <person name="Marriage T.N."/>
            <person name="Ferris P.J."/>
            <person name="Hamaji T."/>
            <person name="Toyoda A."/>
            <person name="Fujiyama A."/>
            <person name="Neme R."/>
            <person name="Noguchi H."/>
            <person name="Minakuchi Y."/>
            <person name="Suzuki M."/>
            <person name="Kawai-Toyooka H."/>
            <person name="Smith D.R."/>
            <person name="Sparks H."/>
            <person name="Anderson J."/>
            <person name="Bakaric R."/>
            <person name="Luria V."/>
            <person name="Karger A."/>
            <person name="Kirschner M.W."/>
            <person name="Durand P.M."/>
            <person name="Michod R.E."/>
            <person name="Nozaki H."/>
            <person name="Olson B.J."/>
        </authorList>
    </citation>
    <scope>NUCLEOTIDE SEQUENCE [LARGE SCALE GENOMIC DNA]</scope>
    <source>
        <strain evidence="12">NIES-2863</strain>
    </source>
</reference>
<name>A0A150FVK5_GONPE</name>
<organism evidence="11 12">
    <name type="scientific">Gonium pectorale</name>
    <name type="common">Green alga</name>
    <dbReference type="NCBI Taxonomy" id="33097"/>
    <lineage>
        <taxon>Eukaryota</taxon>
        <taxon>Viridiplantae</taxon>
        <taxon>Chlorophyta</taxon>
        <taxon>core chlorophytes</taxon>
        <taxon>Chlorophyceae</taxon>
        <taxon>CS clade</taxon>
        <taxon>Chlamydomonadales</taxon>
        <taxon>Volvocaceae</taxon>
        <taxon>Gonium</taxon>
    </lineage>
</organism>
<evidence type="ECO:0000256" key="6">
    <source>
        <dbReference type="ARBA" id="ARBA00022989"/>
    </source>
</evidence>
<sequence length="345" mass="35657">MDRTHDLIKSAERFLETASLPPDDSIGTLWASIRGMQQEYAREAAEAAAKGGAAAAASWRGGGGDRVNEHTAAHMHGVVLILAEKLHRATRAFDRLRAGRYQALVEHRPPGATVPAAGLGPGPHPSAASSSRDGGGSPWAAPGRQANGNSSGNCNGNGGGPISTARAAALAAARSGWQHLIGVSSSGPKGHEHDPDRQLPGAQAAAAGGAGGAGGGGWPVQVQEVETENRALLERLTATRNAAVGVERAVRDVAALNQMFSSAVLAQPIHPPVHPPARPPAGAPETKAETIEGIYMAAVEATHNITAGNESLRKTVDVNRSTTRYVLVLLLVATLSLLFFDWFNS</sequence>
<comment type="subcellular location">
    <subcellularLocation>
        <location evidence="1">Membrane</location>
        <topology evidence="1">Single-pass type IV membrane protein</topology>
    </subcellularLocation>
</comment>
<feature type="compositionally biased region" description="Gly residues" evidence="9">
    <location>
        <begin position="208"/>
        <end position="218"/>
    </location>
</feature>
<protein>
    <recommendedName>
        <fullName evidence="13">SNARE-complex protein Syntaxin-18 N-terminal domain-containing protein</fullName>
    </recommendedName>
</protein>
<dbReference type="GO" id="GO:0031201">
    <property type="term" value="C:SNARE complex"/>
    <property type="evidence" value="ECO:0007669"/>
    <property type="project" value="TreeGrafter"/>
</dbReference>
<keyword evidence="6 10" id="KW-1133">Transmembrane helix</keyword>
<keyword evidence="12" id="KW-1185">Reference proteome</keyword>
<dbReference type="GO" id="GO:0006890">
    <property type="term" value="P:retrograde vesicle-mediated transport, Golgi to endoplasmic reticulum"/>
    <property type="evidence" value="ECO:0007669"/>
    <property type="project" value="TreeGrafter"/>
</dbReference>
<evidence type="ECO:0000256" key="1">
    <source>
        <dbReference type="ARBA" id="ARBA00004211"/>
    </source>
</evidence>
<feature type="region of interest" description="Disordered" evidence="9">
    <location>
        <begin position="181"/>
        <end position="219"/>
    </location>
</feature>
<evidence type="ECO:0000256" key="4">
    <source>
        <dbReference type="ARBA" id="ARBA00022692"/>
    </source>
</evidence>
<evidence type="ECO:0000313" key="12">
    <source>
        <dbReference type="Proteomes" id="UP000075714"/>
    </source>
</evidence>
<evidence type="ECO:0000256" key="7">
    <source>
        <dbReference type="ARBA" id="ARBA00023054"/>
    </source>
</evidence>
<dbReference type="GO" id="GO:0015031">
    <property type="term" value="P:protein transport"/>
    <property type="evidence" value="ECO:0007669"/>
    <property type="project" value="UniProtKB-KW"/>
</dbReference>
<keyword evidence="8 10" id="KW-0472">Membrane</keyword>
<evidence type="ECO:0000313" key="11">
    <source>
        <dbReference type="EMBL" id="KXZ41617.1"/>
    </source>
</evidence>
<dbReference type="EMBL" id="LSYV01000358">
    <property type="protein sequence ID" value="KXZ41617.1"/>
    <property type="molecule type" value="Genomic_DNA"/>
</dbReference>
<comment type="caution">
    <text evidence="11">The sequence shown here is derived from an EMBL/GenBank/DDBJ whole genome shotgun (WGS) entry which is preliminary data.</text>
</comment>
<dbReference type="PANTHER" id="PTHR15959:SF0">
    <property type="entry name" value="SYNTAXIN-18"/>
    <property type="match status" value="1"/>
</dbReference>
<accession>A0A150FVK5</accession>
<evidence type="ECO:0000256" key="10">
    <source>
        <dbReference type="SAM" id="Phobius"/>
    </source>
</evidence>
<evidence type="ECO:0000256" key="5">
    <source>
        <dbReference type="ARBA" id="ARBA00022927"/>
    </source>
</evidence>
<evidence type="ECO:0000256" key="8">
    <source>
        <dbReference type="ARBA" id="ARBA00023136"/>
    </source>
</evidence>
<dbReference type="AlphaFoldDB" id="A0A150FVK5"/>
<dbReference type="STRING" id="33097.A0A150FVK5"/>
<proteinExistence type="inferred from homology"/>
<keyword evidence="4 10" id="KW-0812">Transmembrane</keyword>
<evidence type="ECO:0000256" key="2">
    <source>
        <dbReference type="ARBA" id="ARBA00009063"/>
    </source>
</evidence>
<comment type="similarity">
    <text evidence="2">Belongs to the syntaxin family.</text>
</comment>
<gene>
    <name evidence="11" type="ORF">GPECTOR_360g130</name>
</gene>
<keyword evidence="7" id="KW-0175">Coiled coil</keyword>
<evidence type="ECO:0000256" key="9">
    <source>
        <dbReference type="SAM" id="MobiDB-lite"/>
    </source>
</evidence>
<keyword evidence="5" id="KW-0653">Protein transport</keyword>
<dbReference type="GO" id="GO:0005783">
    <property type="term" value="C:endoplasmic reticulum"/>
    <property type="evidence" value="ECO:0007669"/>
    <property type="project" value="TreeGrafter"/>
</dbReference>
<dbReference type="OrthoDB" id="342981at2759"/>
<feature type="transmembrane region" description="Helical" evidence="10">
    <location>
        <begin position="325"/>
        <end position="343"/>
    </location>
</feature>
<evidence type="ECO:0000256" key="3">
    <source>
        <dbReference type="ARBA" id="ARBA00022448"/>
    </source>
</evidence>